<reference evidence="1" key="1">
    <citation type="journal article" date="2021" name="PeerJ">
        <title>Extensive microbial diversity within the chicken gut microbiome revealed by metagenomics and culture.</title>
        <authorList>
            <person name="Gilroy R."/>
            <person name="Ravi A."/>
            <person name="Getino M."/>
            <person name="Pursley I."/>
            <person name="Horton D.L."/>
            <person name="Alikhan N.F."/>
            <person name="Baker D."/>
            <person name="Gharbi K."/>
            <person name="Hall N."/>
            <person name="Watson M."/>
            <person name="Adriaenssens E.M."/>
            <person name="Foster-Nyarko E."/>
            <person name="Jarju S."/>
            <person name="Secka A."/>
            <person name="Antonio M."/>
            <person name="Oren A."/>
            <person name="Chaudhuri R.R."/>
            <person name="La Ragione R."/>
            <person name="Hildebrand F."/>
            <person name="Pallen M.J."/>
        </authorList>
    </citation>
    <scope>NUCLEOTIDE SEQUENCE</scope>
    <source>
        <strain evidence="1">687</strain>
    </source>
</reference>
<protein>
    <submittedName>
        <fullName evidence="1">Type V CRISPR-associated protein Cas12c</fullName>
    </submittedName>
</protein>
<sequence>MQIINLKKFNSQHQEIKVNFSASDYTLSSGTSLKKFRRKLFVESAYLQEKKQSEQTKTYKFPLEIPEEFISKNEDLYHHFLHDYNQIAGNCAGSMFELWARLLLSQFRIHENAATAESSYFDKTIDERYAQKLAQFFGRENAALHPSKIIKVFSATPRAIAVNEENIANQIQKKLALKNDDKHPKEQDFIKSLTETLSKQVKQGKWSDIFCKKEDKGGLLQSLDAIDAYFVEQGLNLGIKLATLATSNDQNKSDSVISFDPTLPKLEYNADCALYTLVSLALSESPDNDLLAKQFQSIDEKHIDKLKKNLSSFINTRLITSQQVNGFSWLFGKGLTSIKHFKEGTLSAEQLQQVFKIPPAGLQALLKVIDAMGQFPKFEAILFHPQDFRKQLGAFISGWGAIFLERLFEILVALRARSAQLELPAIFLEHVDETEEILALNSLSIKEINDAIEVYEDSKRQAESALKILLGIEPGKFASDKEVAIVEHFRECSSLVEGLYHTLRNTLKNIKNSDITQFKNNKLIQVYPKSSDEADVIWQEWKNVFDKKIKKINSYKLTKSDLFVDVSAQMSRRQVLQEALTSCLLQLNAHYDLTKLGSLVEDDDGTKLRKILWSLVKVVQRQDDVVAKQFKEWFCHCNILREEDRITGQEVDFATAGTDVIHGEDGRYYVRTNAHKLLFSAKGTLYLSPFSSDKRKPFALSTWAMTHRSEILISLNSFMQNLESGTLDNVAVVTAFKLKLIWEMFKCSLLPEDVSLADIFALVNKVNLSLTNPLQWLEKQAKSLAANKILNSFFSELNPLLAQGLNSKLFINLCIKPIYADIFYVPKPGKPTWAISEPLKKSLRSPELQNALTQAQREDGLIDIAVLLNLLSSLKISKEYAHELASLLAHMPHDWCFDPKIKSLSQKYAKHPTYSSDVIVRVRGKEQPKLIKPKKEALFRFIGNAYYKEQLDQLLLGKYSLSELQILLSAYVDLASNSVSDIKLQACLPLKDKPIVLEKEPRPFDNIIGIDQGEFGLAFTVMPINYLQLPEQERSYYSGYVRINSIRALIKDVKHYRKNQRPVKFTQSAMSTRFNQRKNVIGDVCGVIAALMEKYNAFPILEKTVSNLESGSKALQNVYKAVNSFFLLDGVKFHNIARQNFWGGDIKFEDSRYNVQVDVKSAFKDAKKKENVLKPLAFYPGFGVLASGTSRICHVCGRNVFDLLRQAQEQHLNLVLQDGMLDLLGHKIALYTADESTKTKTSHALMQKKAKDRTYNLRKSQDYKELENLIKRNLRRSPRYLNVKDSQQSRYFCVFTDCPSFGKEQHADINASYNIAMRFLKKLALSAPKDKKDVA</sequence>
<gene>
    <name evidence="1" type="primary">cas12c</name>
    <name evidence="1" type="ORF">IAA31_01125</name>
</gene>
<dbReference type="EMBL" id="JAHLFG010000012">
    <property type="protein sequence ID" value="MBU3826085.1"/>
    <property type="molecule type" value="Genomic_DNA"/>
</dbReference>
<accession>A0A9E2NRP4</accession>
<proteinExistence type="predicted"/>
<evidence type="ECO:0000313" key="2">
    <source>
        <dbReference type="Proteomes" id="UP000824150"/>
    </source>
</evidence>
<reference evidence="1" key="2">
    <citation type="submission" date="2021-04" db="EMBL/GenBank/DDBJ databases">
        <authorList>
            <person name="Gilroy R."/>
        </authorList>
    </citation>
    <scope>NUCLEOTIDE SEQUENCE</scope>
    <source>
        <strain evidence="1">687</strain>
    </source>
</reference>
<name>A0A9E2NRP4_9GAMM</name>
<comment type="caution">
    <text evidence="1">The sequence shown here is derived from an EMBL/GenBank/DDBJ whole genome shotgun (WGS) entry which is preliminary data.</text>
</comment>
<evidence type="ECO:0000313" key="1">
    <source>
        <dbReference type="EMBL" id="MBU3826085.1"/>
    </source>
</evidence>
<organism evidence="1 2">
    <name type="scientific">Candidatus Anaerobiospirillum merdipullorum</name>
    <dbReference type="NCBI Taxonomy" id="2838450"/>
    <lineage>
        <taxon>Bacteria</taxon>
        <taxon>Pseudomonadati</taxon>
        <taxon>Pseudomonadota</taxon>
        <taxon>Gammaproteobacteria</taxon>
        <taxon>Aeromonadales</taxon>
        <taxon>Succinivibrionaceae</taxon>
        <taxon>Anaerobiospirillum</taxon>
    </lineage>
</organism>
<dbReference type="NCBIfam" id="NF033950">
    <property type="entry name" value="Cas12c"/>
    <property type="match status" value="1"/>
</dbReference>
<dbReference type="Proteomes" id="UP000824150">
    <property type="component" value="Unassembled WGS sequence"/>
</dbReference>